<sequence>MAPAGKSRHHRQPAPAGAPPPHPIKDEAVHPRPDLLFIPDFLDEPDRHLRQLLETVTWDTRMRARRTASYGVAYNYSQIHYPATPLPAWAQRLGECLQPVIGFSANNCLLNLYEDGQSSMGFHSDECEVLEAGTGVAILSLGDSREIRFRSKADREREVGWTLLSGSLLYMDQAVQAHWLHAIPRTEAAGPRISLTFRRLRAAP</sequence>
<name>A0A7X3KW14_9GAMM</name>
<evidence type="ECO:0000313" key="4">
    <source>
        <dbReference type="Proteomes" id="UP000461288"/>
    </source>
</evidence>
<dbReference type="Gene3D" id="2.60.120.590">
    <property type="entry name" value="Alpha-ketoglutarate-dependent dioxygenase AlkB-like"/>
    <property type="match status" value="1"/>
</dbReference>
<feature type="compositionally biased region" description="Basic residues" evidence="1">
    <location>
        <begin position="1"/>
        <end position="12"/>
    </location>
</feature>
<dbReference type="Proteomes" id="UP000461288">
    <property type="component" value="Unassembled WGS sequence"/>
</dbReference>
<proteinExistence type="predicted"/>
<evidence type="ECO:0000313" key="3">
    <source>
        <dbReference type="EMBL" id="MWK57967.1"/>
    </source>
</evidence>
<dbReference type="PANTHER" id="PTHR31212:SF4">
    <property type="entry name" value="ALPHA-KETOGLUTARATE-DEPENDENT DIOXYGENASE ALKB HOMOLOG 3"/>
    <property type="match status" value="1"/>
</dbReference>
<organism evidence="3 4">
    <name type="scientific">Metapseudomonas otitidis</name>
    <dbReference type="NCBI Taxonomy" id="319939"/>
    <lineage>
        <taxon>Bacteria</taxon>
        <taxon>Pseudomonadati</taxon>
        <taxon>Pseudomonadota</taxon>
        <taxon>Gammaproteobacteria</taxon>
        <taxon>Pseudomonadales</taxon>
        <taxon>Pseudomonadaceae</taxon>
        <taxon>Metapseudomonas</taxon>
    </lineage>
</organism>
<keyword evidence="3" id="KW-0560">Oxidoreductase</keyword>
<feature type="region of interest" description="Disordered" evidence="1">
    <location>
        <begin position="1"/>
        <end position="29"/>
    </location>
</feature>
<comment type="caution">
    <text evidence="3">The sequence shown here is derived from an EMBL/GenBank/DDBJ whole genome shotgun (WGS) entry which is preliminary data.</text>
</comment>
<accession>A0A7X3KW14</accession>
<dbReference type="Pfam" id="PF13532">
    <property type="entry name" value="2OG-FeII_Oxy_2"/>
    <property type="match status" value="1"/>
</dbReference>
<protein>
    <submittedName>
        <fullName evidence="3">Alpha-ketoglutarate-dependent dioxygenase AlkB</fullName>
    </submittedName>
</protein>
<evidence type="ECO:0000259" key="2">
    <source>
        <dbReference type="PROSITE" id="PS51471"/>
    </source>
</evidence>
<gene>
    <name evidence="3" type="ORF">GO594_18455</name>
</gene>
<evidence type="ECO:0000256" key="1">
    <source>
        <dbReference type="SAM" id="MobiDB-lite"/>
    </source>
</evidence>
<dbReference type="GO" id="GO:0051213">
    <property type="term" value="F:dioxygenase activity"/>
    <property type="evidence" value="ECO:0007669"/>
    <property type="project" value="UniProtKB-KW"/>
</dbReference>
<dbReference type="AlphaFoldDB" id="A0A7X3KW14"/>
<feature type="domain" description="Fe2OG dioxygenase" evidence="2">
    <location>
        <begin position="104"/>
        <end position="201"/>
    </location>
</feature>
<dbReference type="InterPro" id="IPR027450">
    <property type="entry name" value="AlkB-like"/>
</dbReference>
<dbReference type="InterPro" id="IPR037151">
    <property type="entry name" value="AlkB-like_sf"/>
</dbReference>
<keyword evidence="3" id="KW-0223">Dioxygenase</keyword>
<dbReference type="GO" id="GO:0006307">
    <property type="term" value="P:DNA alkylation repair"/>
    <property type="evidence" value="ECO:0007669"/>
    <property type="project" value="InterPro"/>
</dbReference>
<dbReference type="InterPro" id="IPR005123">
    <property type="entry name" value="Oxoglu/Fe-dep_dioxygenase_dom"/>
</dbReference>
<dbReference type="SUPFAM" id="SSF51197">
    <property type="entry name" value="Clavaminate synthase-like"/>
    <property type="match status" value="1"/>
</dbReference>
<reference evidence="3 4" key="1">
    <citation type="submission" date="2019-12" db="EMBL/GenBank/DDBJ databases">
        <title>Draft genome sequence of Pseudomonas otitidis recovered from a chicken carcass.</title>
        <authorList>
            <person name="Vieira T.R."/>
            <person name="Oliviera E.F.C."/>
            <person name="Silva N.M.V."/>
            <person name="Sambrano G.E."/>
            <person name="Cibulski S.P."/>
            <person name="Cardoso M.R.I."/>
        </authorList>
    </citation>
    <scope>NUCLEOTIDE SEQUENCE [LARGE SCALE GENOMIC DNA]</scope>
    <source>
        <strain evidence="3 4">25_K</strain>
    </source>
</reference>
<dbReference type="InterPro" id="IPR032854">
    <property type="entry name" value="ALKBH3"/>
</dbReference>
<dbReference type="EMBL" id="WTFN01000047">
    <property type="protein sequence ID" value="MWK57967.1"/>
    <property type="molecule type" value="Genomic_DNA"/>
</dbReference>
<dbReference type="PANTHER" id="PTHR31212">
    <property type="entry name" value="ALPHA-KETOGLUTARATE-DEPENDENT DIOXYGENASE ALKB HOMOLOG 3"/>
    <property type="match status" value="1"/>
</dbReference>
<dbReference type="PROSITE" id="PS51471">
    <property type="entry name" value="FE2OG_OXY"/>
    <property type="match status" value="1"/>
</dbReference>